<dbReference type="SUPFAM" id="SSF46689">
    <property type="entry name" value="Homeodomain-like"/>
    <property type="match status" value="1"/>
</dbReference>
<organism evidence="5 6">
    <name type="scientific">Ketogulonicigenium vulgare (strain WSH-001)</name>
    <dbReference type="NCBI Taxonomy" id="759362"/>
    <lineage>
        <taxon>Bacteria</taxon>
        <taxon>Pseudomonadati</taxon>
        <taxon>Pseudomonadota</taxon>
        <taxon>Alphaproteobacteria</taxon>
        <taxon>Rhodobacterales</taxon>
        <taxon>Roseobacteraceae</taxon>
        <taxon>Ketogulonicigenium</taxon>
    </lineage>
</organism>
<evidence type="ECO:0000256" key="2">
    <source>
        <dbReference type="ARBA" id="ARBA00023125"/>
    </source>
</evidence>
<dbReference type="Gene3D" id="1.10.10.60">
    <property type="entry name" value="Homeodomain-like"/>
    <property type="match status" value="1"/>
</dbReference>
<keyword evidence="3" id="KW-0804">Transcription</keyword>
<accession>F9Y8P8</accession>
<dbReference type="eggNOG" id="COG2207">
    <property type="taxonomic scope" value="Bacteria"/>
</dbReference>
<keyword evidence="2" id="KW-0238">DNA-binding</keyword>
<dbReference type="AlphaFoldDB" id="F9Y8P8"/>
<dbReference type="OrthoDB" id="186587at2"/>
<dbReference type="HOGENOM" id="CLU_000445_88_2_5"/>
<dbReference type="PANTHER" id="PTHR43280:SF32">
    <property type="entry name" value="TRANSCRIPTIONAL REGULATORY PROTEIN"/>
    <property type="match status" value="1"/>
</dbReference>
<dbReference type="KEGG" id="kvl:KVU_1378"/>
<dbReference type="EMBL" id="CP002018">
    <property type="protein sequence ID" value="AEM41217.1"/>
    <property type="molecule type" value="Genomic_DNA"/>
</dbReference>
<gene>
    <name evidence="5" type="ordered locus">KVU_1378</name>
</gene>
<evidence type="ECO:0000256" key="1">
    <source>
        <dbReference type="ARBA" id="ARBA00023015"/>
    </source>
</evidence>
<protein>
    <submittedName>
        <fullName evidence="5">Transcriptional regulator, AraC family protein</fullName>
    </submittedName>
</protein>
<proteinExistence type="predicted"/>
<dbReference type="GO" id="GO:0003700">
    <property type="term" value="F:DNA-binding transcription factor activity"/>
    <property type="evidence" value="ECO:0007669"/>
    <property type="project" value="InterPro"/>
</dbReference>
<dbReference type="InterPro" id="IPR018060">
    <property type="entry name" value="HTH_AraC"/>
</dbReference>
<evidence type="ECO:0000313" key="5">
    <source>
        <dbReference type="EMBL" id="AEM41217.1"/>
    </source>
</evidence>
<keyword evidence="1" id="KW-0805">Transcription regulation</keyword>
<dbReference type="Pfam" id="PF12833">
    <property type="entry name" value="HTH_18"/>
    <property type="match status" value="1"/>
</dbReference>
<evidence type="ECO:0000313" key="6">
    <source>
        <dbReference type="Proteomes" id="UP000000692"/>
    </source>
</evidence>
<dbReference type="Proteomes" id="UP000000692">
    <property type="component" value="Chromosome"/>
</dbReference>
<dbReference type="InterPro" id="IPR020449">
    <property type="entry name" value="Tscrpt_reg_AraC-type_HTH"/>
</dbReference>
<dbReference type="InterPro" id="IPR009057">
    <property type="entry name" value="Homeodomain-like_sf"/>
</dbReference>
<dbReference type="SMART" id="SM00342">
    <property type="entry name" value="HTH_ARAC"/>
    <property type="match status" value="1"/>
</dbReference>
<evidence type="ECO:0000259" key="4">
    <source>
        <dbReference type="PROSITE" id="PS01124"/>
    </source>
</evidence>
<dbReference type="PROSITE" id="PS01124">
    <property type="entry name" value="HTH_ARAC_FAMILY_2"/>
    <property type="match status" value="1"/>
</dbReference>
<name>F9Y8P8_KETVW</name>
<dbReference type="PANTHER" id="PTHR43280">
    <property type="entry name" value="ARAC-FAMILY TRANSCRIPTIONAL REGULATOR"/>
    <property type="match status" value="1"/>
</dbReference>
<keyword evidence="6" id="KW-1185">Reference proteome</keyword>
<dbReference type="PRINTS" id="PR00032">
    <property type="entry name" value="HTHARAC"/>
</dbReference>
<evidence type="ECO:0000256" key="3">
    <source>
        <dbReference type="ARBA" id="ARBA00023163"/>
    </source>
</evidence>
<reference evidence="5 6" key="1">
    <citation type="journal article" date="2011" name="J. Bacteriol.">
        <title>Complete genome sequence of the industrial strain Ketogulonicigenium vulgare WSH-001.</title>
        <authorList>
            <person name="Liu L."/>
            <person name="Li Y."/>
            <person name="Zhang J."/>
            <person name="Zhou Z."/>
            <person name="Liu J."/>
            <person name="Li X."/>
            <person name="Zhou J."/>
            <person name="Du G."/>
            <person name="Wang L."/>
            <person name="Chen J."/>
        </authorList>
    </citation>
    <scope>NUCLEOTIDE SEQUENCE [LARGE SCALE GENOMIC DNA]</scope>
    <source>
        <strain evidence="5 6">WSH-001</strain>
    </source>
</reference>
<dbReference type="GO" id="GO:0043565">
    <property type="term" value="F:sequence-specific DNA binding"/>
    <property type="evidence" value="ECO:0007669"/>
    <property type="project" value="InterPro"/>
</dbReference>
<sequence>MTLRPTHSHLDMLQEVAAQVIATTLDTAAWRMLGRRNRIFVLSAGTGSITYKGESHLLAAPGLVWVPAGAPAQLSLDAGSKGAWLAISDRAILQVDLAGNIAEDMRRFAQRPQFGRKISREMAARLIGLMALMAEELQRSEAGMQEMIRHHLSILAILLWRGSDLRPIAARPAPRVIFSEFLRLVDQHMRAHWRVSDYARYLGVSIDRLTSTVQRDTGQPPLAIIHTRLHAEACQMLETSAMQIAEISASLGFPDPAYFSRFFKRISGYSPRDYRNGLYREVTSGQAWAAWP</sequence>
<feature type="domain" description="HTH araC/xylS-type" evidence="4">
    <location>
        <begin position="179"/>
        <end position="277"/>
    </location>
</feature>
<dbReference type="RefSeq" id="WP_013384690.1">
    <property type="nucleotide sequence ID" value="NC_017384.1"/>
</dbReference>